<evidence type="ECO:0000313" key="1">
    <source>
        <dbReference type="EMBL" id="KRX92595.1"/>
    </source>
</evidence>
<sequence>MKKRKPPLSSLYRKSYPVSLLEAGTAATTWKVGIINSIKKWMELRFLTLSGMTKDVVETLVNHLLSRDSAADCLRWKQRRIMIYTGEHTSGRLTLEHYLEALMYLTPEPT</sequence>
<gene>
    <name evidence="1" type="ORF">T4E_3161</name>
</gene>
<reference evidence="1 2" key="1">
    <citation type="submission" date="2015-01" db="EMBL/GenBank/DDBJ databases">
        <title>Evolution of Trichinella species and genotypes.</title>
        <authorList>
            <person name="Korhonen P.K."/>
            <person name="Edoardo P."/>
            <person name="Giuseppe L.R."/>
            <person name="Gasser R.B."/>
        </authorList>
    </citation>
    <scope>NUCLEOTIDE SEQUENCE [LARGE SCALE GENOMIC DNA]</scope>
    <source>
        <strain evidence="1">ISS141</strain>
    </source>
</reference>
<organism evidence="1 2">
    <name type="scientific">Trichinella pseudospiralis</name>
    <name type="common">Parasitic roundworm</name>
    <dbReference type="NCBI Taxonomy" id="6337"/>
    <lineage>
        <taxon>Eukaryota</taxon>
        <taxon>Metazoa</taxon>
        <taxon>Ecdysozoa</taxon>
        <taxon>Nematoda</taxon>
        <taxon>Enoplea</taxon>
        <taxon>Dorylaimia</taxon>
        <taxon>Trichinellida</taxon>
        <taxon>Trichinellidae</taxon>
        <taxon>Trichinella</taxon>
    </lineage>
</organism>
<comment type="caution">
    <text evidence="1">The sequence shown here is derived from an EMBL/GenBank/DDBJ whole genome shotgun (WGS) entry which is preliminary data.</text>
</comment>
<dbReference type="Proteomes" id="UP000054815">
    <property type="component" value="Unassembled WGS sequence"/>
</dbReference>
<dbReference type="AlphaFoldDB" id="A0A0V0XX96"/>
<proteinExistence type="predicted"/>
<name>A0A0V0XX96_TRIPS</name>
<accession>A0A0V0XX96</accession>
<dbReference type="EMBL" id="JYDU01000107">
    <property type="protein sequence ID" value="KRX92595.1"/>
    <property type="molecule type" value="Genomic_DNA"/>
</dbReference>
<protein>
    <submittedName>
        <fullName evidence="1">Uncharacterized protein</fullName>
    </submittedName>
</protein>
<evidence type="ECO:0000313" key="2">
    <source>
        <dbReference type="Proteomes" id="UP000054815"/>
    </source>
</evidence>